<dbReference type="InterPro" id="IPR051400">
    <property type="entry name" value="HAD-like_hydrolase"/>
</dbReference>
<keyword evidence="6" id="KW-1185">Reference proteome</keyword>
<evidence type="ECO:0000313" key="6">
    <source>
        <dbReference type="Proteomes" id="UP000292235"/>
    </source>
</evidence>
<evidence type="ECO:0000256" key="3">
    <source>
        <dbReference type="ARBA" id="ARBA00022842"/>
    </source>
</evidence>
<keyword evidence="2 5" id="KW-0378">Hydrolase</keyword>
<dbReference type="NCBIfam" id="TIGR01549">
    <property type="entry name" value="HAD-SF-IA-v1"/>
    <property type="match status" value="1"/>
</dbReference>
<dbReference type="Gene3D" id="3.40.50.1000">
    <property type="entry name" value="HAD superfamily/HAD-like"/>
    <property type="match status" value="1"/>
</dbReference>
<dbReference type="GO" id="GO:0008967">
    <property type="term" value="F:phosphoglycolate phosphatase activity"/>
    <property type="evidence" value="ECO:0007669"/>
    <property type="project" value="UniProtKB-EC"/>
</dbReference>
<dbReference type="InterPro" id="IPR036412">
    <property type="entry name" value="HAD-like_sf"/>
</dbReference>
<feature type="compositionally biased region" description="Pro residues" evidence="4">
    <location>
        <begin position="242"/>
        <end position="253"/>
    </location>
</feature>
<evidence type="ECO:0000256" key="1">
    <source>
        <dbReference type="ARBA" id="ARBA00001946"/>
    </source>
</evidence>
<proteinExistence type="predicted"/>
<dbReference type="Proteomes" id="UP000292235">
    <property type="component" value="Chromosome"/>
</dbReference>
<dbReference type="SUPFAM" id="SSF56784">
    <property type="entry name" value="HAD-like"/>
    <property type="match status" value="1"/>
</dbReference>
<comment type="cofactor">
    <cofactor evidence="1">
        <name>Mg(2+)</name>
        <dbReference type="ChEBI" id="CHEBI:18420"/>
    </cofactor>
</comment>
<dbReference type="RefSeq" id="WP_131098464.1">
    <property type="nucleotide sequence ID" value="NZ_CP036455.1"/>
</dbReference>
<accession>A0A4P6Q4J3</accession>
<organism evidence="5 6">
    <name type="scientific">Streptomonospora litoralis</name>
    <dbReference type="NCBI Taxonomy" id="2498135"/>
    <lineage>
        <taxon>Bacteria</taxon>
        <taxon>Bacillati</taxon>
        <taxon>Actinomycetota</taxon>
        <taxon>Actinomycetes</taxon>
        <taxon>Streptosporangiales</taxon>
        <taxon>Nocardiopsidaceae</taxon>
        <taxon>Streptomonospora</taxon>
    </lineage>
</organism>
<gene>
    <name evidence="5" type="primary">gph2</name>
    <name evidence="5" type="ORF">EKD16_12340</name>
</gene>
<keyword evidence="3" id="KW-0460">Magnesium</keyword>
<dbReference type="SFLD" id="SFLDS00003">
    <property type="entry name" value="Haloacid_Dehalogenase"/>
    <property type="match status" value="1"/>
</dbReference>
<feature type="region of interest" description="Disordered" evidence="4">
    <location>
        <begin position="240"/>
        <end position="265"/>
    </location>
</feature>
<dbReference type="PANTHER" id="PTHR46470">
    <property type="entry name" value="N-ACYLNEURAMINATE-9-PHOSPHATASE"/>
    <property type="match status" value="1"/>
</dbReference>
<dbReference type="AlphaFoldDB" id="A0A4P6Q4J3"/>
<protein>
    <submittedName>
        <fullName evidence="5">Phosphoglycolate phosphatase</fullName>
        <ecNumber evidence="5">3.1.3.18</ecNumber>
    </submittedName>
</protein>
<dbReference type="PRINTS" id="PR00413">
    <property type="entry name" value="HADHALOGNASE"/>
</dbReference>
<evidence type="ECO:0000256" key="2">
    <source>
        <dbReference type="ARBA" id="ARBA00022801"/>
    </source>
</evidence>
<dbReference type="SFLD" id="SFLDG01129">
    <property type="entry name" value="C1.5:_HAD__Beta-PGM__Phosphata"/>
    <property type="match status" value="1"/>
</dbReference>
<evidence type="ECO:0000256" key="4">
    <source>
        <dbReference type="SAM" id="MobiDB-lite"/>
    </source>
</evidence>
<dbReference type="InterPro" id="IPR006439">
    <property type="entry name" value="HAD-SF_hydro_IA"/>
</dbReference>
<dbReference type="OrthoDB" id="3680851at2"/>
<dbReference type="Gene3D" id="1.20.120.1600">
    <property type="match status" value="1"/>
</dbReference>
<dbReference type="EC" id="3.1.3.18" evidence="5"/>
<dbReference type="InterPro" id="IPR023214">
    <property type="entry name" value="HAD_sf"/>
</dbReference>
<sequence>MPPTAPAPEAIFFDLDDTLLDDRSASSAGLRTVMERLGHPDFSAARRLWDVQTDISFGAYIAGRLTLEEQRRERVRALAVQAGHAQISDDHCDELYGLYLSSHRSAWAPFGDVVPVLGELSRAGLRLGVITNGIEQLQRDKLAVLDVAGFFPTVVCADSAGAGKPDARIFQTACRLMGVPPERAWHVGDQLRADALGAVAGGLHPVLIDRHERDEGAGQDVATITGLEELLRMVHAARTPASPAPHAPGPQASPPQGGRTADAGL</sequence>
<name>A0A4P6Q4J3_9ACTN</name>
<dbReference type="Pfam" id="PF00702">
    <property type="entry name" value="Hydrolase"/>
    <property type="match status" value="1"/>
</dbReference>
<dbReference type="KEGG" id="strr:EKD16_12340"/>
<dbReference type="PANTHER" id="PTHR46470:SF4">
    <property type="entry name" value="5-AMINO-6-(5-PHOSPHO-D-RIBITYLAMINO)URACIL PHOSPHATASE YIGB"/>
    <property type="match status" value="1"/>
</dbReference>
<evidence type="ECO:0000313" key="5">
    <source>
        <dbReference type="EMBL" id="QBI54251.1"/>
    </source>
</evidence>
<dbReference type="EMBL" id="CP036455">
    <property type="protein sequence ID" value="QBI54251.1"/>
    <property type="molecule type" value="Genomic_DNA"/>
</dbReference>
<dbReference type="GO" id="GO:0044281">
    <property type="term" value="P:small molecule metabolic process"/>
    <property type="evidence" value="ECO:0007669"/>
    <property type="project" value="UniProtKB-ARBA"/>
</dbReference>
<reference evidence="5 6" key="1">
    <citation type="submission" date="2019-02" db="EMBL/GenBank/DDBJ databases">
        <authorList>
            <person name="Khodamoradi S."/>
            <person name="Hahnke R.L."/>
            <person name="Kaempfer P."/>
            <person name="Schumann P."/>
            <person name="Rohde M."/>
            <person name="Steinert M."/>
            <person name="Luzhetskyy A."/>
            <person name="Wink J."/>
            <person name="Ruckert C."/>
        </authorList>
    </citation>
    <scope>NUCLEOTIDE SEQUENCE [LARGE SCALE GENOMIC DNA]</scope>
    <source>
        <strain evidence="5 6">M2</strain>
    </source>
</reference>